<name>A0A978VG79_ZIZJJ</name>
<organism evidence="1 2">
    <name type="scientific">Ziziphus jujuba var. spinosa</name>
    <dbReference type="NCBI Taxonomy" id="714518"/>
    <lineage>
        <taxon>Eukaryota</taxon>
        <taxon>Viridiplantae</taxon>
        <taxon>Streptophyta</taxon>
        <taxon>Embryophyta</taxon>
        <taxon>Tracheophyta</taxon>
        <taxon>Spermatophyta</taxon>
        <taxon>Magnoliopsida</taxon>
        <taxon>eudicotyledons</taxon>
        <taxon>Gunneridae</taxon>
        <taxon>Pentapetalae</taxon>
        <taxon>rosids</taxon>
        <taxon>fabids</taxon>
        <taxon>Rosales</taxon>
        <taxon>Rhamnaceae</taxon>
        <taxon>Paliureae</taxon>
        <taxon>Ziziphus</taxon>
    </lineage>
</organism>
<gene>
    <name evidence="1" type="ORF">FEM48_Zijuj05G0176800</name>
</gene>
<evidence type="ECO:0000313" key="1">
    <source>
        <dbReference type="EMBL" id="KAH7529368.1"/>
    </source>
</evidence>
<reference evidence="1" key="1">
    <citation type="journal article" date="2021" name="Front. Plant Sci.">
        <title>Chromosome-Scale Genome Assembly for Chinese Sour Jujube and Insights Into Its Genome Evolution and Domestication Signature.</title>
        <authorList>
            <person name="Shen L.-Y."/>
            <person name="Luo H."/>
            <person name="Wang X.-L."/>
            <person name="Wang X.-M."/>
            <person name="Qiu X.-J."/>
            <person name="Liu H."/>
            <person name="Zhou S.-S."/>
            <person name="Jia K.-H."/>
            <person name="Nie S."/>
            <person name="Bao Y.-T."/>
            <person name="Zhang R.-G."/>
            <person name="Yun Q.-Z."/>
            <person name="Chai Y.-H."/>
            <person name="Lu J.-Y."/>
            <person name="Li Y."/>
            <person name="Zhao S.-W."/>
            <person name="Mao J.-F."/>
            <person name="Jia S.-G."/>
            <person name="Mao Y.-M."/>
        </authorList>
    </citation>
    <scope>NUCLEOTIDE SEQUENCE</scope>
    <source>
        <strain evidence="1">AT0</strain>
        <tissue evidence="1">Leaf</tissue>
    </source>
</reference>
<comment type="caution">
    <text evidence="1">The sequence shown here is derived from an EMBL/GenBank/DDBJ whole genome shotgun (WGS) entry which is preliminary data.</text>
</comment>
<dbReference type="EMBL" id="JAEACU010000005">
    <property type="protein sequence ID" value="KAH7529368.1"/>
    <property type="molecule type" value="Genomic_DNA"/>
</dbReference>
<proteinExistence type="predicted"/>
<evidence type="ECO:0000313" key="2">
    <source>
        <dbReference type="Proteomes" id="UP000813462"/>
    </source>
</evidence>
<sequence length="110" mass="12903">MEEEEEPDNISEMRDVEEITTKKCLVAAFVKKYRIRRRDTMRTIETLRLQVWDRDKFMIDQTLIEVSHPLSEFRKSGVETQNVKMLMNPFCEMALPKVKSNPISLAGLPT</sequence>
<dbReference type="AlphaFoldDB" id="A0A978VG79"/>
<accession>A0A978VG79</accession>
<protein>
    <submittedName>
        <fullName evidence="1">Uncharacterized protein</fullName>
    </submittedName>
</protein>
<dbReference type="Proteomes" id="UP000813462">
    <property type="component" value="Unassembled WGS sequence"/>
</dbReference>